<feature type="region of interest" description="Disordered" evidence="5">
    <location>
        <begin position="95"/>
        <end position="121"/>
    </location>
</feature>
<dbReference type="CDD" id="cd11444">
    <property type="entry name" value="bHLH_AtIBH1_like"/>
    <property type="match status" value="1"/>
</dbReference>
<keyword evidence="4" id="KW-0539">Nucleus</keyword>
<proteinExistence type="predicted"/>
<feature type="compositionally biased region" description="Basic residues" evidence="5">
    <location>
        <begin position="97"/>
        <end position="109"/>
    </location>
</feature>
<dbReference type="EMBL" id="JAAWWB010000028">
    <property type="protein sequence ID" value="KAG6748381.1"/>
    <property type="molecule type" value="Genomic_DNA"/>
</dbReference>
<accession>A0A8X7YCQ9</accession>
<dbReference type="AlphaFoldDB" id="A0A8X7YCQ9"/>
<keyword evidence="3" id="KW-0804">Transcription</keyword>
<evidence type="ECO:0000256" key="2">
    <source>
        <dbReference type="ARBA" id="ARBA00023015"/>
    </source>
</evidence>
<dbReference type="GO" id="GO:0006355">
    <property type="term" value="P:regulation of DNA-templated transcription"/>
    <property type="evidence" value="ECO:0007669"/>
    <property type="project" value="InterPro"/>
</dbReference>
<evidence type="ECO:0000256" key="1">
    <source>
        <dbReference type="ARBA" id="ARBA00004123"/>
    </source>
</evidence>
<evidence type="ECO:0000313" key="6">
    <source>
        <dbReference type="EMBL" id="KAG6748381.1"/>
    </source>
</evidence>
<gene>
    <name evidence="6" type="ORF">POTOM_048301</name>
</gene>
<dbReference type="Proteomes" id="UP000886885">
    <property type="component" value="Chromosome 14D"/>
</dbReference>
<evidence type="ECO:0000313" key="7">
    <source>
        <dbReference type="Proteomes" id="UP000886885"/>
    </source>
</evidence>
<keyword evidence="7" id="KW-1185">Reference proteome</keyword>
<evidence type="ECO:0000256" key="4">
    <source>
        <dbReference type="ARBA" id="ARBA00023242"/>
    </source>
</evidence>
<protein>
    <recommendedName>
        <fullName evidence="8">Transcription factor UPBEAT1</fullName>
    </recommendedName>
</protein>
<evidence type="ECO:0000256" key="3">
    <source>
        <dbReference type="ARBA" id="ARBA00023163"/>
    </source>
</evidence>
<dbReference type="OrthoDB" id="1935502at2759"/>
<comment type="subcellular location">
    <subcellularLocation>
        <location evidence="1">Nucleus</location>
    </subcellularLocation>
</comment>
<dbReference type="InterPro" id="IPR044549">
    <property type="entry name" value="bHLH_AtIBH1-like"/>
</dbReference>
<reference evidence="6" key="1">
    <citation type="journal article" date="2020" name="bioRxiv">
        <title>Hybrid origin of Populus tomentosa Carr. identified through genome sequencing and phylogenomic analysis.</title>
        <authorList>
            <person name="An X."/>
            <person name="Gao K."/>
            <person name="Chen Z."/>
            <person name="Li J."/>
            <person name="Yang X."/>
            <person name="Yang X."/>
            <person name="Zhou J."/>
            <person name="Guo T."/>
            <person name="Zhao T."/>
            <person name="Huang S."/>
            <person name="Miao D."/>
            <person name="Khan W.U."/>
            <person name="Rao P."/>
            <person name="Ye M."/>
            <person name="Lei B."/>
            <person name="Liao W."/>
            <person name="Wang J."/>
            <person name="Ji L."/>
            <person name="Li Y."/>
            <person name="Guo B."/>
            <person name="Mustafa N.S."/>
            <person name="Li S."/>
            <person name="Yun Q."/>
            <person name="Keller S.R."/>
            <person name="Mao J."/>
            <person name="Zhang R."/>
            <person name="Strauss S.H."/>
        </authorList>
    </citation>
    <scope>NUCLEOTIDE SEQUENCE</scope>
    <source>
        <strain evidence="6">GM15</strain>
        <tissue evidence="6">Leaf</tissue>
    </source>
</reference>
<sequence length="190" mass="21401">MGGCYEGWWLRVESWVVVKNHVVACALSWRTCPPKATSNTLRPAQASDSFETFSVMGVSAGEHSLLVSFKGKVHGNEEMVHKSNETLWEKVMEGQAKRRCPPRKHKHGRHAEGKRPRRVSMKRVARVEGSTRRAGYGVGRRVRTLKKLIPNGESLGLDGLFRETADYILSLQTRVKVMQIMVKELTGSDE</sequence>
<organism evidence="6 7">
    <name type="scientific">Populus tomentosa</name>
    <name type="common">Chinese white poplar</name>
    <dbReference type="NCBI Taxonomy" id="118781"/>
    <lineage>
        <taxon>Eukaryota</taxon>
        <taxon>Viridiplantae</taxon>
        <taxon>Streptophyta</taxon>
        <taxon>Embryophyta</taxon>
        <taxon>Tracheophyta</taxon>
        <taxon>Spermatophyta</taxon>
        <taxon>Magnoliopsida</taxon>
        <taxon>eudicotyledons</taxon>
        <taxon>Gunneridae</taxon>
        <taxon>Pentapetalae</taxon>
        <taxon>rosids</taxon>
        <taxon>fabids</taxon>
        <taxon>Malpighiales</taxon>
        <taxon>Salicaceae</taxon>
        <taxon>Saliceae</taxon>
        <taxon>Populus</taxon>
    </lineage>
</organism>
<dbReference type="InterPro" id="IPR044660">
    <property type="entry name" value="IBH1-like"/>
</dbReference>
<dbReference type="PANTHER" id="PTHR33124">
    <property type="entry name" value="TRANSCRIPTION FACTOR IBH1-LIKE 1"/>
    <property type="match status" value="1"/>
</dbReference>
<name>A0A8X7YCQ9_POPTO</name>
<dbReference type="PANTHER" id="PTHR33124:SF39">
    <property type="entry name" value="TRANSCRIPTION FACTOR UPBEAT1"/>
    <property type="match status" value="1"/>
</dbReference>
<keyword evidence="2" id="KW-0805">Transcription regulation</keyword>
<comment type="caution">
    <text evidence="6">The sequence shown here is derived from an EMBL/GenBank/DDBJ whole genome shotgun (WGS) entry which is preliminary data.</text>
</comment>
<dbReference type="GO" id="GO:0005634">
    <property type="term" value="C:nucleus"/>
    <property type="evidence" value="ECO:0007669"/>
    <property type="project" value="UniProtKB-SubCell"/>
</dbReference>
<evidence type="ECO:0000256" key="5">
    <source>
        <dbReference type="SAM" id="MobiDB-lite"/>
    </source>
</evidence>
<evidence type="ECO:0008006" key="8">
    <source>
        <dbReference type="Google" id="ProtNLM"/>
    </source>
</evidence>